<keyword evidence="6 9" id="KW-1133">Transmembrane helix</keyword>
<feature type="transmembrane region" description="Helical" evidence="9">
    <location>
        <begin position="246"/>
        <end position="267"/>
    </location>
</feature>
<feature type="transmembrane region" description="Helical" evidence="9">
    <location>
        <begin position="421"/>
        <end position="449"/>
    </location>
</feature>
<feature type="transmembrane region" description="Helical" evidence="9">
    <location>
        <begin position="201"/>
        <end position="226"/>
    </location>
</feature>
<dbReference type="Pfam" id="PF02028">
    <property type="entry name" value="BCCT"/>
    <property type="match status" value="1"/>
</dbReference>
<feature type="transmembrane region" description="Helical" evidence="9">
    <location>
        <begin position="160"/>
        <end position="180"/>
    </location>
</feature>
<accession>A0A4R6GRR7</accession>
<gene>
    <name evidence="10" type="ORF">DFO68_1292</name>
</gene>
<evidence type="ECO:0000256" key="5">
    <source>
        <dbReference type="ARBA" id="ARBA00022692"/>
    </source>
</evidence>
<evidence type="ECO:0000256" key="1">
    <source>
        <dbReference type="ARBA" id="ARBA00004651"/>
    </source>
</evidence>
<proteinExistence type="inferred from homology"/>
<keyword evidence="3" id="KW-0813">Transport</keyword>
<evidence type="ECO:0000256" key="3">
    <source>
        <dbReference type="ARBA" id="ARBA00022448"/>
    </source>
</evidence>
<evidence type="ECO:0000256" key="7">
    <source>
        <dbReference type="ARBA" id="ARBA00023136"/>
    </source>
</evidence>
<dbReference type="GO" id="GO:0022857">
    <property type="term" value="F:transmembrane transporter activity"/>
    <property type="evidence" value="ECO:0007669"/>
    <property type="project" value="InterPro"/>
</dbReference>
<evidence type="ECO:0000256" key="4">
    <source>
        <dbReference type="ARBA" id="ARBA00022475"/>
    </source>
</evidence>
<keyword evidence="11" id="KW-1185">Reference proteome</keyword>
<organism evidence="10 11">
    <name type="scientific">Halomonas ventosae</name>
    <dbReference type="NCBI Taxonomy" id="229007"/>
    <lineage>
        <taxon>Bacteria</taxon>
        <taxon>Pseudomonadati</taxon>
        <taxon>Pseudomonadota</taxon>
        <taxon>Gammaproteobacteria</taxon>
        <taxon>Oceanospirillales</taxon>
        <taxon>Halomonadaceae</taxon>
        <taxon>Halomonas</taxon>
    </lineage>
</organism>
<evidence type="ECO:0000256" key="8">
    <source>
        <dbReference type="SAM" id="MobiDB-lite"/>
    </source>
</evidence>
<comment type="subcellular location">
    <subcellularLocation>
        <location evidence="1">Cell membrane</location>
        <topology evidence="1">Multi-pass membrane protein</topology>
    </subcellularLocation>
</comment>
<dbReference type="AlphaFoldDB" id="A0A4R6GRR7"/>
<protein>
    <submittedName>
        <fullName evidence="10">Choline/glycine/proline betaine transport protein</fullName>
    </submittedName>
</protein>
<dbReference type="GO" id="GO:0005886">
    <property type="term" value="C:plasma membrane"/>
    <property type="evidence" value="ECO:0007669"/>
    <property type="project" value="UniProtKB-SubCell"/>
</dbReference>
<keyword evidence="4" id="KW-1003">Cell membrane</keyword>
<keyword evidence="5 9" id="KW-0812">Transmembrane</keyword>
<feature type="region of interest" description="Disordered" evidence="8">
    <location>
        <begin position="533"/>
        <end position="552"/>
    </location>
</feature>
<feature type="transmembrane region" description="Helical" evidence="9">
    <location>
        <begin position="67"/>
        <end position="86"/>
    </location>
</feature>
<evidence type="ECO:0000313" key="11">
    <source>
        <dbReference type="Proteomes" id="UP000295150"/>
    </source>
</evidence>
<feature type="transmembrane region" description="Helical" evidence="9">
    <location>
        <begin position="461"/>
        <end position="481"/>
    </location>
</feature>
<dbReference type="NCBIfam" id="TIGR00842">
    <property type="entry name" value="bcct"/>
    <property type="match status" value="1"/>
</dbReference>
<feature type="transmembrane region" description="Helical" evidence="9">
    <location>
        <begin position="106"/>
        <end position="127"/>
    </location>
</feature>
<feature type="transmembrane region" description="Helical" evidence="9">
    <location>
        <begin position="279"/>
        <end position="299"/>
    </location>
</feature>
<feature type="transmembrane region" description="Helical" evidence="9">
    <location>
        <begin position="364"/>
        <end position="387"/>
    </location>
</feature>
<evidence type="ECO:0000256" key="2">
    <source>
        <dbReference type="ARBA" id="ARBA00005658"/>
    </source>
</evidence>
<keyword evidence="7 9" id="KW-0472">Membrane</keyword>
<dbReference type="InterPro" id="IPR000060">
    <property type="entry name" value="BCCT_transptr"/>
</dbReference>
<sequence>MLLTFFTAKEVRVLTWLQRRLGLQTIPGVFFTSAGIAALFVAIAIPFDKAVATYFSLITGWVAANLGWFYILAVSSLLIFLLGLAVSRYGNIRLGADDSRPDYSNLTWFTMLFAAGIGTILMFWGVAEPISHFAHPPLDNVTPRSEQAASDAMTFALYHFGLHTWTIFAMPGLAIGYFAYRHRLPMRISSLFYPMLGERAFGPWGWAIDVIAVLGTLFGVATSLGLGTLQLNSGLNYLIGAPSSPLVQIGLITVITGIAATSVALGLDKGVRRLSQLNIILAMLLLAFVCLVGPTVFIAEGMVQSAGNYLSNLPWLAFWTQTYKETEWQRQWTLFYWAWTIAWAPYVGIFIARISRGRTIREFVGGVLFAPTAFTLVWFGVFGLSAIQGEMSGQLSLAAQVQQDPSVAIFAFLEGFPLTRVVSALSVVIIVIFFTTSSDSASLVIDLLTRRDDQPSLVRQRIFWAVAQGGIAATLLLAGGLEALQNVITTLGLPFCILLVFMGIALLRMLRADYRGYSAEELVQGRAFPEVEGSAATPKQETADVSENVARH</sequence>
<dbReference type="EMBL" id="SNWH01000029">
    <property type="protein sequence ID" value="TDN97827.1"/>
    <property type="molecule type" value="Genomic_DNA"/>
</dbReference>
<evidence type="ECO:0000256" key="9">
    <source>
        <dbReference type="SAM" id="Phobius"/>
    </source>
</evidence>
<comment type="similarity">
    <text evidence="2">Belongs to the BCCT transporter (TC 2.A.15) family.</text>
</comment>
<feature type="transmembrane region" description="Helical" evidence="9">
    <location>
        <begin position="334"/>
        <end position="352"/>
    </location>
</feature>
<comment type="caution">
    <text evidence="10">The sequence shown here is derived from an EMBL/GenBank/DDBJ whole genome shotgun (WGS) entry which is preliminary data.</text>
</comment>
<dbReference type="PANTHER" id="PTHR30047">
    <property type="entry name" value="HIGH-AFFINITY CHOLINE TRANSPORT PROTEIN-RELATED"/>
    <property type="match status" value="1"/>
</dbReference>
<reference evidence="10 11" key="1">
    <citation type="submission" date="2019-03" db="EMBL/GenBank/DDBJ databases">
        <title>Freshwater and sediment microbial communities from various areas in North America, analyzing microbe dynamics in response to fracking.</title>
        <authorList>
            <person name="Lamendella R."/>
        </authorList>
    </citation>
    <scope>NUCLEOTIDE SEQUENCE [LARGE SCALE GENOMIC DNA]</scope>
    <source>
        <strain evidence="10 11">1_TX</strain>
    </source>
</reference>
<evidence type="ECO:0000256" key="6">
    <source>
        <dbReference type="ARBA" id="ARBA00022989"/>
    </source>
</evidence>
<dbReference type="PANTHER" id="PTHR30047:SF7">
    <property type="entry name" value="HIGH-AFFINITY CHOLINE TRANSPORT PROTEIN"/>
    <property type="match status" value="1"/>
</dbReference>
<feature type="transmembrane region" description="Helical" evidence="9">
    <location>
        <begin position="487"/>
        <end position="507"/>
    </location>
</feature>
<name>A0A4R6GRR7_9GAMM</name>
<feature type="transmembrane region" description="Helical" evidence="9">
    <location>
        <begin position="21"/>
        <end position="47"/>
    </location>
</feature>
<dbReference type="Proteomes" id="UP000295150">
    <property type="component" value="Unassembled WGS sequence"/>
</dbReference>
<evidence type="ECO:0000313" key="10">
    <source>
        <dbReference type="EMBL" id="TDN97827.1"/>
    </source>
</evidence>